<name>A0A9P6AL58_9AGAM</name>
<evidence type="ECO:0000313" key="2">
    <source>
        <dbReference type="Proteomes" id="UP000886523"/>
    </source>
</evidence>
<dbReference type="Proteomes" id="UP000886523">
    <property type="component" value="Unassembled WGS sequence"/>
</dbReference>
<comment type="caution">
    <text evidence="1">The sequence shown here is derived from an EMBL/GenBank/DDBJ whole genome shotgun (WGS) entry which is preliminary data.</text>
</comment>
<evidence type="ECO:0000313" key="1">
    <source>
        <dbReference type="EMBL" id="KAF9507890.1"/>
    </source>
</evidence>
<accession>A0A9P6AL58</accession>
<dbReference type="OrthoDB" id="2418900at2759"/>
<organism evidence="1 2">
    <name type="scientific">Hydnum rufescens UP504</name>
    <dbReference type="NCBI Taxonomy" id="1448309"/>
    <lineage>
        <taxon>Eukaryota</taxon>
        <taxon>Fungi</taxon>
        <taxon>Dikarya</taxon>
        <taxon>Basidiomycota</taxon>
        <taxon>Agaricomycotina</taxon>
        <taxon>Agaricomycetes</taxon>
        <taxon>Cantharellales</taxon>
        <taxon>Hydnaceae</taxon>
        <taxon>Hydnum</taxon>
    </lineage>
</organism>
<gene>
    <name evidence="1" type="ORF">BS47DRAFT_1258039</name>
</gene>
<protein>
    <submittedName>
        <fullName evidence="1">Uncharacterized protein</fullName>
    </submittedName>
</protein>
<dbReference type="EMBL" id="MU129070">
    <property type="protein sequence ID" value="KAF9507890.1"/>
    <property type="molecule type" value="Genomic_DNA"/>
</dbReference>
<sequence length="162" mass="18413">RGSLSFTSAKEMYERVEQAMHCSPQWSSKTIVMEEAPDEPQILFYCNIHECVAQLFGNLTFQDSMWYEAVEVFEPDGVTRVYNEMVTGLLWNKVQVGFDTLPRGVTLAGAVLVTDKTHLSNFSGNKVMYAAYLTLGNIVSDIWQKINHHAYVILAYFPVSKF</sequence>
<reference evidence="1" key="1">
    <citation type="journal article" date="2020" name="Nat. Commun.">
        <title>Large-scale genome sequencing of mycorrhizal fungi provides insights into the early evolution of symbiotic traits.</title>
        <authorList>
            <person name="Miyauchi S."/>
            <person name="Kiss E."/>
            <person name="Kuo A."/>
            <person name="Drula E."/>
            <person name="Kohler A."/>
            <person name="Sanchez-Garcia M."/>
            <person name="Morin E."/>
            <person name="Andreopoulos B."/>
            <person name="Barry K.W."/>
            <person name="Bonito G."/>
            <person name="Buee M."/>
            <person name="Carver A."/>
            <person name="Chen C."/>
            <person name="Cichocki N."/>
            <person name="Clum A."/>
            <person name="Culley D."/>
            <person name="Crous P.W."/>
            <person name="Fauchery L."/>
            <person name="Girlanda M."/>
            <person name="Hayes R.D."/>
            <person name="Keri Z."/>
            <person name="LaButti K."/>
            <person name="Lipzen A."/>
            <person name="Lombard V."/>
            <person name="Magnuson J."/>
            <person name="Maillard F."/>
            <person name="Murat C."/>
            <person name="Nolan M."/>
            <person name="Ohm R.A."/>
            <person name="Pangilinan J."/>
            <person name="Pereira M.F."/>
            <person name="Perotto S."/>
            <person name="Peter M."/>
            <person name="Pfister S."/>
            <person name="Riley R."/>
            <person name="Sitrit Y."/>
            <person name="Stielow J.B."/>
            <person name="Szollosi G."/>
            <person name="Zifcakova L."/>
            <person name="Stursova M."/>
            <person name="Spatafora J.W."/>
            <person name="Tedersoo L."/>
            <person name="Vaario L.M."/>
            <person name="Yamada A."/>
            <person name="Yan M."/>
            <person name="Wang P."/>
            <person name="Xu J."/>
            <person name="Bruns T."/>
            <person name="Baldrian P."/>
            <person name="Vilgalys R."/>
            <person name="Dunand C."/>
            <person name="Henrissat B."/>
            <person name="Grigoriev I.V."/>
            <person name="Hibbett D."/>
            <person name="Nagy L.G."/>
            <person name="Martin F.M."/>
        </authorList>
    </citation>
    <scope>NUCLEOTIDE SEQUENCE</scope>
    <source>
        <strain evidence="1">UP504</strain>
    </source>
</reference>
<dbReference type="AlphaFoldDB" id="A0A9P6AL58"/>
<feature type="non-terminal residue" evidence="1">
    <location>
        <position position="1"/>
    </location>
</feature>
<proteinExistence type="predicted"/>
<dbReference type="Pfam" id="PF18759">
    <property type="entry name" value="Plavaka"/>
    <property type="match status" value="1"/>
</dbReference>
<feature type="non-terminal residue" evidence="1">
    <location>
        <position position="162"/>
    </location>
</feature>
<keyword evidence="2" id="KW-1185">Reference proteome</keyword>
<dbReference type="InterPro" id="IPR041078">
    <property type="entry name" value="Plavaka"/>
</dbReference>